<evidence type="ECO:0000256" key="1">
    <source>
        <dbReference type="ARBA" id="ARBA00004496"/>
    </source>
</evidence>
<protein>
    <recommendedName>
        <fullName evidence="9">Threonylcarbamoyl-AMP synthase</fullName>
        <shortName evidence="9">TC-AMP synthase</shortName>
        <ecNumber evidence="9">2.7.7.87</ecNumber>
    </recommendedName>
    <alternativeName>
        <fullName evidence="9">L-threonylcarbamoyladenylate synthase</fullName>
    </alternativeName>
    <alternativeName>
        <fullName evidence="9">t(6)A37 threonylcarbamoyladenosine biosynthesis protein TsaC</fullName>
    </alternativeName>
    <alternativeName>
        <fullName evidence="9">tRNA threonylcarbamoyladenosine biosynthesis protein TsaC</fullName>
    </alternativeName>
</protein>
<dbReference type="Gene3D" id="3.90.870.10">
    <property type="entry name" value="DHBP synthase"/>
    <property type="match status" value="1"/>
</dbReference>
<dbReference type="RefSeq" id="WP_115460400.1">
    <property type="nucleotide sequence ID" value="NZ_QRAP01000016.1"/>
</dbReference>
<gene>
    <name evidence="9" type="primary">tsaC</name>
    <name evidence="11" type="ORF">C8D90_1164</name>
</gene>
<keyword evidence="7 9" id="KW-0067">ATP-binding</keyword>
<evidence type="ECO:0000256" key="2">
    <source>
        <dbReference type="ARBA" id="ARBA00022490"/>
    </source>
</evidence>
<evidence type="ECO:0000256" key="5">
    <source>
        <dbReference type="ARBA" id="ARBA00022695"/>
    </source>
</evidence>
<dbReference type="SUPFAM" id="SSF55821">
    <property type="entry name" value="YrdC/RibB"/>
    <property type="match status" value="1"/>
</dbReference>
<dbReference type="HAMAP" id="MF_01852">
    <property type="entry name" value="TsaC"/>
    <property type="match status" value="1"/>
</dbReference>
<feature type="domain" description="YrdC-like" evidence="10">
    <location>
        <begin position="6"/>
        <end position="189"/>
    </location>
</feature>
<dbReference type="InterPro" id="IPR050156">
    <property type="entry name" value="TC-AMP_synthase_SUA5"/>
</dbReference>
<comment type="function">
    <text evidence="9">Required for the formation of a threonylcarbamoyl group on adenosine at position 37 (t(6)A37) in tRNAs that read codons beginning with adenine. Catalyzes the conversion of L-threonine, HCO(3)(-)/CO(2) and ATP to give threonylcarbamoyl-AMP (TC-AMP) as the acyladenylate intermediate, with the release of diphosphate.</text>
</comment>
<dbReference type="InterPro" id="IPR006070">
    <property type="entry name" value="Sua5-like_dom"/>
</dbReference>
<evidence type="ECO:0000256" key="6">
    <source>
        <dbReference type="ARBA" id="ARBA00022741"/>
    </source>
</evidence>
<evidence type="ECO:0000256" key="9">
    <source>
        <dbReference type="HAMAP-Rule" id="MF_01852"/>
    </source>
</evidence>
<dbReference type="GO" id="GO:0005524">
    <property type="term" value="F:ATP binding"/>
    <property type="evidence" value="ECO:0007669"/>
    <property type="project" value="UniProtKB-UniRule"/>
</dbReference>
<evidence type="ECO:0000259" key="10">
    <source>
        <dbReference type="PROSITE" id="PS51163"/>
    </source>
</evidence>
<dbReference type="GO" id="GO:0000049">
    <property type="term" value="F:tRNA binding"/>
    <property type="evidence" value="ECO:0007669"/>
    <property type="project" value="TreeGrafter"/>
</dbReference>
<dbReference type="GO" id="GO:0002949">
    <property type="term" value="P:tRNA threonylcarbamoyladenosine modification"/>
    <property type="evidence" value="ECO:0007669"/>
    <property type="project" value="UniProtKB-UniRule"/>
</dbReference>
<evidence type="ECO:0000256" key="7">
    <source>
        <dbReference type="ARBA" id="ARBA00022840"/>
    </source>
</evidence>
<sequence length="189" mass="20435">MSIQNNSSLAQAITALRDGRVIAYPTEAVFGLGCDPDSENAVQSLLQLKQRSWEKGLILIAADFEQLKPYVDDSTLSQARKAEVFACWPGPVTWVFPARSSTPKWLTGKFSTLAVRVSDHPLVRRLCLEYGKPVVSTSANLSGLPPCRSVSEVKAQFGAGFPVAEGEVGGRLNPSEIRDAATGQLFRQG</sequence>
<dbReference type="Pfam" id="PF01300">
    <property type="entry name" value="Sua5_yciO_yrdC"/>
    <property type="match status" value="1"/>
</dbReference>
<comment type="subcellular location">
    <subcellularLocation>
        <location evidence="1 9">Cytoplasm</location>
    </subcellularLocation>
</comment>
<keyword evidence="2 9" id="KW-0963">Cytoplasm</keyword>
<dbReference type="PANTHER" id="PTHR17490:SF18">
    <property type="entry name" value="THREONYLCARBAMOYL-AMP SYNTHASE"/>
    <property type="match status" value="1"/>
</dbReference>
<proteinExistence type="inferred from homology"/>
<comment type="similarity">
    <text evidence="9">Belongs to the SUA5 family. TsaC subfamily.</text>
</comment>
<dbReference type="PROSITE" id="PS51163">
    <property type="entry name" value="YRDC"/>
    <property type="match status" value="1"/>
</dbReference>
<dbReference type="InterPro" id="IPR017945">
    <property type="entry name" value="DHBP_synth_RibB-like_a/b_dom"/>
</dbReference>
<evidence type="ECO:0000256" key="8">
    <source>
        <dbReference type="ARBA" id="ARBA00048366"/>
    </source>
</evidence>
<name>A0A370Q5U4_9GAMM</name>
<evidence type="ECO:0000256" key="3">
    <source>
        <dbReference type="ARBA" id="ARBA00022679"/>
    </source>
</evidence>
<dbReference type="PANTHER" id="PTHR17490">
    <property type="entry name" value="SUA5"/>
    <property type="match status" value="1"/>
</dbReference>
<dbReference type="Proteomes" id="UP000254848">
    <property type="component" value="Unassembled WGS sequence"/>
</dbReference>
<accession>A0A370Q5U4</accession>
<dbReference type="GO" id="GO:0005737">
    <property type="term" value="C:cytoplasm"/>
    <property type="evidence" value="ECO:0007669"/>
    <property type="project" value="UniProtKB-SubCell"/>
</dbReference>
<dbReference type="GO" id="GO:0003725">
    <property type="term" value="F:double-stranded RNA binding"/>
    <property type="evidence" value="ECO:0007669"/>
    <property type="project" value="InterPro"/>
</dbReference>
<dbReference type="EMBL" id="QRAP01000016">
    <property type="protein sequence ID" value="RDK83733.1"/>
    <property type="molecule type" value="Genomic_DNA"/>
</dbReference>
<dbReference type="GO" id="GO:0061710">
    <property type="term" value="F:L-threonylcarbamoyladenylate synthase"/>
    <property type="evidence" value="ECO:0007669"/>
    <property type="project" value="UniProtKB-EC"/>
</dbReference>
<comment type="caution">
    <text evidence="11">The sequence shown here is derived from an EMBL/GenBank/DDBJ whole genome shotgun (WGS) entry which is preliminary data.</text>
</comment>
<keyword evidence="12" id="KW-1185">Reference proteome</keyword>
<dbReference type="GO" id="GO:0006450">
    <property type="term" value="P:regulation of translational fidelity"/>
    <property type="evidence" value="ECO:0007669"/>
    <property type="project" value="TreeGrafter"/>
</dbReference>
<evidence type="ECO:0000313" key="11">
    <source>
        <dbReference type="EMBL" id="RDK83733.1"/>
    </source>
</evidence>
<dbReference type="EC" id="2.7.7.87" evidence="9"/>
<keyword evidence="3 9" id="KW-0808">Transferase</keyword>
<comment type="catalytic activity">
    <reaction evidence="8 9">
        <text>L-threonine + hydrogencarbonate + ATP = L-threonylcarbamoyladenylate + diphosphate + H2O</text>
        <dbReference type="Rhea" id="RHEA:36407"/>
        <dbReference type="ChEBI" id="CHEBI:15377"/>
        <dbReference type="ChEBI" id="CHEBI:17544"/>
        <dbReference type="ChEBI" id="CHEBI:30616"/>
        <dbReference type="ChEBI" id="CHEBI:33019"/>
        <dbReference type="ChEBI" id="CHEBI:57926"/>
        <dbReference type="ChEBI" id="CHEBI:73682"/>
        <dbReference type="EC" id="2.7.7.87"/>
    </reaction>
</comment>
<dbReference type="InterPro" id="IPR023535">
    <property type="entry name" value="TC-AMP_synthase"/>
</dbReference>
<keyword evidence="4 9" id="KW-0819">tRNA processing</keyword>
<evidence type="ECO:0000313" key="12">
    <source>
        <dbReference type="Proteomes" id="UP000254848"/>
    </source>
</evidence>
<reference evidence="11 12" key="1">
    <citation type="submission" date="2018-07" db="EMBL/GenBank/DDBJ databases">
        <title>Genomic Encyclopedia of Type Strains, Phase IV (KMG-IV): sequencing the most valuable type-strain genomes for metagenomic binning, comparative biology and taxonomic classification.</title>
        <authorList>
            <person name="Goeker M."/>
        </authorList>
    </citation>
    <scope>NUCLEOTIDE SEQUENCE [LARGE SCALE GENOMIC DNA]</scope>
    <source>
        <strain evidence="11 12">DSM 103736</strain>
    </source>
</reference>
<dbReference type="AlphaFoldDB" id="A0A370Q5U4"/>
<dbReference type="FunFam" id="3.90.870.10:FF:000004">
    <property type="entry name" value="Threonylcarbamoyl-AMP synthase"/>
    <property type="match status" value="1"/>
</dbReference>
<dbReference type="NCBIfam" id="NF007919">
    <property type="entry name" value="PRK10634.1"/>
    <property type="match status" value="1"/>
</dbReference>
<organism evidence="11 12">
    <name type="scientific">Enterobacillus tribolii</name>
    <dbReference type="NCBI Taxonomy" id="1487935"/>
    <lineage>
        <taxon>Bacteria</taxon>
        <taxon>Pseudomonadati</taxon>
        <taxon>Pseudomonadota</taxon>
        <taxon>Gammaproteobacteria</taxon>
        <taxon>Enterobacterales</taxon>
        <taxon>Hafniaceae</taxon>
        <taxon>Enterobacillus</taxon>
    </lineage>
</organism>
<keyword evidence="5 9" id="KW-0548">Nucleotidyltransferase</keyword>
<keyword evidence="6 9" id="KW-0547">Nucleotide-binding</keyword>
<dbReference type="OrthoDB" id="9814580at2"/>
<evidence type="ECO:0000256" key="4">
    <source>
        <dbReference type="ARBA" id="ARBA00022694"/>
    </source>
</evidence>